<dbReference type="RefSeq" id="WP_144863804.1">
    <property type="nucleotide sequence ID" value="NZ_LR213774.1"/>
</dbReference>
<evidence type="ECO:0000313" key="4">
    <source>
        <dbReference type="Proteomes" id="UP000320055"/>
    </source>
</evidence>
<accession>A0A563VJR3</accession>
<comment type="similarity">
    <text evidence="1">Belongs to the RelE toxin family.</text>
</comment>
<dbReference type="SUPFAM" id="SSF143011">
    <property type="entry name" value="RelE-like"/>
    <property type="match status" value="1"/>
</dbReference>
<dbReference type="Proteomes" id="UP000320055">
    <property type="component" value="Unassembled WGS sequence"/>
</dbReference>
<gene>
    <name evidence="3" type="ORF">H1P_110017</name>
</gene>
<dbReference type="InterPro" id="IPR035093">
    <property type="entry name" value="RelE/ParE_toxin_dom_sf"/>
</dbReference>
<keyword evidence="2" id="KW-1277">Toxin-antitoxin system</keyword>
<organism evidence="3 4">
    <name type="scientific">Hyella patelloides LEGE 07179</name>
    <dbReference type="NCBI Taxonomy" id="945734"/>
    <lineage>
        <taxon>Bacteria</taxon>
        <taxon>Bacillati</taxon>
        <taxon>Cyanobacteriota</taxon>
        <taxon>Cyanophyceae</taxon>
        <taxon>Pleurocapsales</taxon>
        <taxon>Hyellaceae</taxon>
        <taxon>Hyella</taxon>
    </lineage>
</organism>
<evidence type="ECO:0000256" key="2">
    <source>
        <dbReference type="ARBA" id="ARBA00022649"/>
    </source>
</evidence>
<evidence type="ECO:0000256" key="1">
    <source>
        <dbReference type="ARBA" id="ARBA00006226"/>
    </source>
</evidence>
<dbReference type="PANTHER" id="PTHR35601:SF1">
    <property type="entry name" value="TOXIN RELE"/>
    <property type="match status" value="1"/>
</dbReference>
<dbReference type="InterPro" id="IPR007712">
    <property type="entry name" value="RelE/ParE_toxin"/>
</dbReference>
<reference evidence="3 4" key="1">
    <citation type="submission" date="2019-01" db="EMBL/GenBank/DDBJ databases">
        <authorList>
            <person name="Brito A."/>
        </authorList>
    </citation>
    <scope>NUCLEOTIDE SEQUENCE [LARGE SCALE GENOMIC DNA]</scope>
    <source>
        <strain evidence="3">1</strain>
    </source>
</reference>
<dbReference type="PANTHER" id="PTHR35601">
    <property type="entry name" value="TOXIN RELE"/>
    <property type="match status" value="1"/>
</dbReference>
<protein>
    <submittedName>
        <fullName evidence="3">Addiction module toxin, RelE/StbE family</fullName>
    </submittedName>
</protein>
<dbReference type="EMBL" id="CAACVJ010000013">
    <property type="protein sequence ID" value="VEP11567.1"/>
    <property type="molecule type" value="Genomic_DNA"/>
</dbReference>
<proteinExistence type="inferred from homology"/>
<dbReference type="Gene3D" id="3.30.2310.20">
    <property type="entry name" value="RelE-like"/>
    <property type="match status" value="1"/>
</dbReference>
<dbReference type="OrthoDB" id="163524at2"/>
<keyword evidence="4" id="KW-1185">Reference proteome</keyword>
<sequence length="87" mass="10227">MASYKIEWKKSAKKELKKLDKQIIIRILQVVEKLATNPHPSGSKKLMGSESIYRIRVGDYRVIYNIQSSILTIEIIKVGHRREIYRK</sequence>
<dbReference type="NCBIfam" id="TIGR02385">
    <property type="entry name" value="RelE_StbE"/>
    <property type="match status" value="1"/>
</dbReference>
<dbReference type="Pfam" id="PF05016">
    <property type="entry name" value="ParE_toxin"/>
    <property type="match status" value="1"/>
</dbReference>
<evidence type="ECO:0000313" key="3">
    <source>
        <dbReference type="EMBL" id="VEP11567.1"/>
    </source>
</evidence>
<dbReference type="AlphaFoldDB" id="A0A563VJR3"/>
<name>A0A563VJR3_9CYAN</name>